<protein>
    <submittedName>
        <fullName evidence="1">Uncharacterized protein</fullName>
    </submittedName>
</protein>
<dbReference type="AlphaFoldDB" id="A0A5C1QAA6"/>
<dbReference type="KEGG" id="sper:EW093_10245"/>
<dbReference type="RefSeq" id="WP_149568314.1">
    <property type="nucleotide sequence ID" value="NZ_CP035807.1"/>
</dbReference>
<organism evidence="1 2">
    <name type="scientific">Thiospirochaeta perfilievii</name>
    <dbReference type="NCBI Taxonomy" id="252967"/>
    <lineage>
        <taxon>Bacteria</taxon>
        <taxon>Pseudomonadati</taxon>
        <taxon>Spirochaetota</taxon>
        <taxon>Spirochaetia</taxon>
        <taxon>Spirochaetales</taxon>
        <taxon>Spirochaetaceae</taxon>
        <taxon>Thiospirochaeta</taxon>
    </lineage>
</organism>
<reference evidence="1 2" key="1">
    <citation type="submission" date="2019-02" db="EMBL/GenBank/DDBJ databases">
        <authorList>
            <person name="Fomenkov A."/>
            <person name="Dubinina G."/>
            <person name="Grabovich M."/>
            <person name="Vincze T."/>
            <person name="Roberts R.J."/>
        </authorList>
    </citation>
    <scope>NUCLEOTIDE SEQUENCE [LARGE SCALE GENOMIC DNA]</scope>
    <source>
        <strain evidence="1 2">P</strain>
    </source>
</reference>
<name>A0A5C1QAA6_9SPIO</name>
<reference evidence="1 2" key="2">
    <citation type="submission" date="2019-09" db="EMBL/GenBank/DDBJ databases">
        <title>Complete Genome Sequence and Methylome Analysis of free living Spirochaetas.</title>
        <authorList>
            <person name="Leshcheva N."/>
            <person name="Mikheeva N."/>
        </authorList>
    </citation>
    <scope>NUCLEOTIDE SEQUENCE [LARGE SCALE GENOMIC DNA]</scope>
    <source>
        <strain evidence="1 2">P</strain>
    </source>
</reference>
<dbReference type="InterPro" id="IPR024083">
    <property type="entry name" value="Fumarase/histidase_N"/>
</dbReference>
<dbReference type="Proteomes" id="UP000323824">
    <property type="component" value="Chromosome"/>
</dbReference>
<gene>
    <name evidence="1" type="ORF">EW093_10245</name>
</gene>
<dbReference type="EMBL" id="CP035807">
    <property type="protein sequence ID" value="QEN05073.1"/>
    <property type="molecule type" value="Genomic_DNA"/>
</dbReference>
<sequence>MPDFIGEQTANAIHNWGEGVTPPCLVKAYAQVKKSALLAVNDVDPSLGIEIFKKVIEVLDRVIGGEFNHLFKLPLKQGGQELV</sequence>
<keyword evidence="2" id="KW-1185">Reference proteome</keyword>
<dbReference type="Gene3D" id="1.10.275.10">
    <property type="entry name" value="Fumarase/aspartase (N-terminal domain)"/>
    <property type="match status" value="1"/>
</dbReference>
<evidence type="ECO:0000313" key="2">
    <source>
        <dbReference type="Proteomes" id="UP000323824"/>
    </source>
</evidence>
<evidence type="ECO:0000313" key="1">
    <source>
        <dbReference type="EMBL" id="QEN05073.1"/>
    </source>
</evidence>
<accession>A0A5C1QAA6</accession>
<proteinExistence type="predicted"/>